<dbReference type="PANTHER" id="PTHR42966">
    <property type="entry name" value="N-ACETYLNEURAMINATE SYNTHASE"/>
    <property type="match status" value="1"/>
</dbReference>
<dbReference type="Gene3D" id="3.20.20.70">
    <property type="entry name" value="Aldolase class I"/>
    <property type="match status" value="1"/>
</dbReference>
<dbReference type="InterPro" id="IPR051690">
    <property type="entry name" value="PseI-like"/>
</dbReference>
<accession>A0AAV8YN35</accession>
<keyword evidence="3" id="KW-1185">Reference proteome</keyword>
<proteinExistence type="predicted"/>
<dbReference type="SUPFAM" id="SSF51269">
    <property type="entry name" value="AFP III-like domain"/>
    <property type="match status" value="1"/>
</dbReference>
<comment type="caution">
    <text evidence="2">The sequence shown here is derived from an EMBL/GenBank/DDBJ whole genome shotgun (WGS) entry which is preliminary data.</text>
</comment>
<dbReference type="InterPro" id="IPR036732">
    <property type="entry name" value="AFP_Neu5c_C_sf"/>
</dbReference>
<evidence type="ECO:0000313" key="2">
    <source>
        <dbReference type="EMBL" id="KAJ8953353.1"/>
    </source>
</evidence>
<dbReference type="Proteomes" id="UP001162156">
    <property type="component" value="Unassembled WGS sequence"/>
</dbReference>
<dbReference type="InterPro" id="IPR013132">
    <property type="entry name" value="PseI/NeuA/B-like_N"/>
</dbReference>
<gene>
    <name evidence="2" type="ORF">NQ314_007362</name>
</gene>
<evidence type="ECO:0000259" key="1">
    <source>
        <dbReference type="PROSITE" id="PS50844"/>
    </source>
</evidence>
<dbReference type="GO" id="GO:0047444">
    <property type="term" value="F:N-acylneuraminate-9-phosphate synthase activity"/>
    <property type="evidence" value="ECO:0007669"/>
    <property type="project" value="TreeGrafter"/>
</dbReference>
<evidence type="ECO:0000313" key="3">
    <source>
        <dbReference type="Proteomes" id="UP001162156"/>
    </source>
</evidence>
<protein>
    <recommendedName>
        <fullName evidence="1">AFP-like domain-containing protein</fullName>
    </recommendedName>
</protein>
<dbReference type="GO" id="GO:0016051">
    <property type="term" value="P:carbohydrate biosynthetic process"/>
    <property type="evidence" value="ECO:0007669"/>
    <property type="project" value="InterPro"/>
</dbReference>
<dbReference type="EMBL" id="JANEYF010001965">
    <property type="protein sequence ID" value="KAJ8953353.1"/>
    <property type="molecule type" value="Genomic_DNA"/>
</dbReference>
<organism evidence="2 3">
    <name type="scientific">Rhamnusium bicolor</name>
    <dbReference type="NCBI Taxonomy" id="1586634"/>
    <lineage>
        <taxon>Eukaryota</taxon>
        <taxon>Metazoa</taxon>
        <taxon>Ecdysozoa</taxon>
        <taxon>Arthropoda</taxon>
        <taxon>Hexapoda</taxon>
        <taxon>Insecta</taxon>
        <taxon>Pterygota</taxon>
        <taxon>Neoptera</taxon>
        <taxon>Endopterygota</taxon>
        <taxon>Coleoptera</taxon>
        <taxon>Polyphaga</taxon>
        <taxon>Cucujiformia</taxon>
        <taxon>Chrysomeloidea</taxon>
        <taxon>Cerambycidae</taxon>
        <taxon>Lepturinae</taxon>
        <taxon>Rhagiini</taxon>
        <taxon>Rhamnusium</taxon>
    </lineage>
</organism>
<dbReference type="SUPFAM" id="SSF51569">
    <property type="entry name" value="Aldolase"/>
    <property type="match status" value="1"/>
</dbReference>
<name>A0AAV8YN35_9CUCU</name>
<dbReference type="InterPro" id="IPR013785">
    <property type="entry name" value="Aldolase_TIM"/>
</dbReference>
<dbReference type="PROSITE" id="PS50844">
    <property type="entry name" value="AFP_LIKE"/>
    <property type="match status" value="1"/>
</dbReference>
<dbReference type="Gene3D" id="3.90.1210.10">
    <property type="entry name" value="Antifreeze-like/N-acetylneuraminic acid synthase C-terminal domain"/>
    <property type="match status" value="1"/>
</dbReference>
<feature type="domain" description="AFP-like" evidence="1">
    <location>
        <begin position="293"/>
        <end position="352"/>
    </location>
</feature>
<dbReference type="InterPro" id="IPR057736">
    <property type="entry name" value="SAF_PseI/NeuA/NeuB"/>
</dbReference>
<dbReference type="CDD" id="cd11615">
    <property type="entry name" value="SAF_NeuB_like"/>
    <property type="match status" value="1"/>
</dbReference>
<sequence length="353" mass="39171">MFLKFINLNTFIGNSEKTFIIAEVGQNHQGDIKLAKKLIKTAKECGADCVKFQKTCPEEKFNKLALTRPYISPNSFGPTYGDHKAYLEFNENEFLDLQKYADDLGIFFTASAMDAKSLDLLIECKVPFIKIGSGDSNNSLLIEKAAKTGIPLIISTGMLELDAVKTIYNLVSKYHKKFVLLHCVSAYPAPFEDINLSVVTLFKREFPDITIGYSGHELGTHISTAAVALGCKVIERHITLDKTQKGSDHCCSLEPDEFKMLVDNIRNVEKAMGQPVKVMQNSELPCYEKLGKTLVYTKDLCKGHILSINDLNIKVAEPKGINGTKLNDVLGKTLTVDVEEDGSVLEEHLDSII</sequence>
<dbReference type="InterPro" id="IPR006190">
    <property type="entry name" value="SAF_AFP_Neu5Ac"/>
</dbReference>
<reference evidence="2" key="1">
    <citation type="journal article" date="2023" name="Insect Mol. Biol.">
        <title>Genome sequencing provides insights into the evolution of gene families encoding plant cell wall-degrading enzymes in longhorned beetles.</title>
        <authorList>
            <person name="Shin N.R."/>
            <person name="Okamura Y."/>
            <person name="Kirsch R."/>
            <person name="Pauchet Y."/>
        </authorList>
    </citation>
    <scope>NUCLEOTIDE SEQUENCE</scope>
    <source>
        <strain evidence="2">RBIC_L_NR</strain>
    </source>
</reference>
<dbReference type="AlphaFoldDB" id="A0AAV8YN35"/>
<dbReference type="Pfam" id="PF03102">
    <property type="entry name" value="NeuB"/>
    <property type="match status" value="1"/>
</dbReference>
<dbReference type="PANTHER" id="PTHR42966:SF1">
    <property type="entry name" value="SIALIC ACID SYNTHASE"/>
    <property type="match status" value="1"/>
</dbReference>